<evidence type="ECO:0008006" key="4">
    <source>
        <dbReference type="Google" id="ProtNLM"/>
    </source>
</evidence>
<dbReference type="GO" id="GO:0005789">
    <property type="term" value="C:endoplasmic reticulum membrane"/>
    <property type="evidence" value="ECO:0007669"/>
    <property type="project" value="TreeGrafter"/>
</dbReference>
<dbReference type="AlphaFoldDB" id="A0A426ZDX7"/>
<dbReference type="Proteomes" id="UP000290560">
    <property type="component" value="Unassembled WGS sequence"/>
</dbReference>
<dbReference type="PANTHER" id="PTHR23071">
    <property type="entry name" value="PHOSPHATIDYLINOSITOL GLYCAN"/>
    <property type="match status" value="1"/>
</dbReference>
<dbReference type="InterPro" id="IPR039524">
    <property type="entry name" value="PIGO/GPI13"/>
</dbReference>
<sequence length="158" mass="17617">MSNQLVRNGKRVLMMGDDTWLQLFPDHFNTSYPYPSFNVKDLDTVSSLKSKVYNTVFYRSVCLVRTDLIEDQYAQYSSVDNGVIEHLLPSLYKEDWDVLIAHFLGVVISTNTTLQEVVNVLKSQSGAGGLHENTFLIVMGDHGQTTNGDHGGGTAEEV</sequence>
<evidence type="ECO:0000313" key="1">
    <source>
        <dbReference type="EMBL" id="RRT62153.1"/>
    </source>
</evidence>
<protein>
    <recommendedName>
        <fullName evidence="4">GPI ethanolamine phosphate transferase 3</fullName>
    </recommendedName>
</protein>
<dbReference type="GO" id="GO:0051377">
    <property type="term" value="F:mannose-ethanolamine phosphotransferase activity"/>
    <property type="evidence" value="ECO:0007669"/>
    <property type="project" value="TreeGrafter"/>
</dbReference>
<organism evidence="1 3">
    <name type="scientific">Ensete ventricosum</name>
    <name type="common">Abyssinian banana</name>
    <name type="synonym">Musa ensete</name>
    <dbReference type="NCBI Taxonomy" id="4639"/>
    <lineage>
        <taxon>Eukaryota</taxon>
        <taxon>Viridiplantae</taxon>
        <taxon>Streptophyta</taxon>
        <taxon>Embryophyta</taxon>
        <taxon>Tracheophyta</taxon>
        <taxon>Spermatophyta</taxon>
        <taxon>Magnoliopsida</taxon>
        <taxon>Liliopsida</taxon>
        <taxon>Zingiberales</taxon>
        <taxon>Musaceae</taxon>
        <taxon>Ensete</taxon>
    </lineage>
</organism>
<gene>
    <name evidence="1" type="ORF">B296_00016733</name>
    <name evidence="2" type="ORF">BHM03_00013208</name>
</gene>
<reference evidence="1 3" key="1">
    <citation type="journal article" date="2014" name="Agronomy (Basel)">
        <title>A Draft Genome Sequence for Ensete ventricosum, the Drought-Tolerant Tree Against Hunger.</title>
        <authorList>
            <person name="Harrison J."/>
            <person name="Moore K.A."/>
            <person name="Paszkiewicz K."/>
            <person name="Jones T."/>
            <person name="Grant M."/>
            <person name="Ambacheew D."/>
            <person name="Muzemil S."/>
            <person name="Studholme D.J."/>
        </authorList>
    </citation>
    <scope>NUCLEOTIDE SEQUENCE [LARGE SCALE GENOMIC DNA]</scope>
</reference>
<dbReference type="PANTHER" id="PTHR23071:SF1">
    <property type="entry name" value="GPI ETHANOLAMINE PHOSPHATE TRANSFERASE 3"/>
    <property type="match status" value="1"/>
</dbReference>
<proteinExistence type="predicted"/>
<dbReference type="InterPro" id="IPR017850">
    <property type="entry name" value="Alkaline_phosphatase_core_sf"/>
</dbReference>
<dbReference type="Proteomes" id="UP000287651">
    <property type="component" value="Unassembled WGS sequence"/>
</dbReference>
<name>A0A426ZDX7_ENSVE</name>
<evidence type="ECO:0000313" key="3">
    <source>
        <dbReference type="Proteomes" id="UP000287651"/>
    </source>
</evidence>
<reference evidence="1" key="3">
    <citation type="submission" date="2018-09" db="EMBL/GenBank/DDBJ databases">
        <authorList>
            <person name="Harrison J."/>
            <person name="Moore K.A."/>
            <person name="Paszkiewicz K."/>
            <person name="Jones T."/>
            <person name="Grant M."/>
            <person name="Ambacheew D."/>
            <person name="Muzemil S."/>
            <person name="Studholme D."/>
        </authorList>
    </citation>
    <scope>NUCLEOTIDE SEQUENCE</scope>
</reference>
<accession>A0A426ZDX7</accession>
<dbReference type="SUPFAM" id="SSF53649">
    <property type="entry name" value="Alkaline phosphatase-like"/>
    <property type="match status" value="1"/>
</dbReference>
<dbReference type="EMBL" id="AMZH03007097">
    <property type="protein sequence ID" value="RRT62153.1"/>
    <property type="molecule type" value="Genomic_DNA"/>
</dbReference>
<dbReference type="EMBL" id="KV875678">
    <property type="protein sequence ID" value="RZR72399.1"/>
    <property type="molecule type" value="Genomic_DNA"/>
</dbReference>
<evidence type="ECO:0000313" key="2">
    <source>
        <dbReference type="EMBL" id="RZR72399.1"/>
    </source>
</evidence>
<reference evidence="2" key="2">
    <citation type="journal article" date="2018" name="Data Brief">
        <title>Genome sequence data from 17 accessions of Ensete ventricosum, a staple food crop for millions in Ethiopia.</title>
        <authorList>
            <person name="Yemataw Z."/>
            <person name="Muzemil S."/>
            <person name="Ambachew D."/>
            <person name="Tripathi L."/>
            <person name="Tesfaye K."/>
            <person name="Chala A."/>
            <person name="Farbos A."/>
            <person name="O'Neill P."/>
            <person name="Moore K."/>
            <person name="Grant M."/>
            <person name="Studholme D.J."/>
        </authorList>
    </citation>
    <scope>NUCLEOTIDE SEQUENCE [LARGE SCALE GENOMIC DNA]</scope>
    <source>
        <tissue evidence="2">Leaf</tissue>
    </source>
</reference>
<dbReference type="GO" id="GO:0006506">
    <property type="term" value="P:GPI anchor biosynthetic process"/>
    <property type="evidence" value="ECO:0007669"/>
    <property type="project" value="InterPro"/>
</dbReference>